<dbReference type="GO" id="GO:0005829">
    <property type="term" value="C:cytosol"/>
    <property type="evidence" value="ECO:0007669"/>
    <property type="project" value="TreeGrafter"/>
</dbReference>
<dbReference type="Gene3D" id="3.20.20.70">
    <property type="entry name" value="Aldolase class I"/>
    <property type="match status" value="1"/>
</dbReference>
<dbReference type="SUPFAM" id="SSF51569">
    <property type="entry name" value="Aldolase"/>
    <property type="match status" value="1"/>
</dbReference>
<comment type="similarity">
    <text evidence="3 12 13">Belongs to the DapA family.</text>
</comment>
<dbReference type="RefSeq" id="WP_282862921.1">
    <property type="nucleotide sequence ID" value="NZ_CP118848.1"/>
</dbReference>
<evidence type="ECO:0000256" key="14">
    <source>
        <dbReference type="PIRSR" id="PIRSR001365-1"/>
    </source>
</evidence>
<evidence type="ECO:0000256" key="15">
    <source>
        <dbReference type="PIRSR" id="PIRSR001365-2"/>
    </source>
</evidence>
<evidence type="ECO:0000256" key="8">
    <source>
        <dbReference type="ARBA" id="ARBA00023154"/>
    </source>
</evidence>
<dbReference type="EC" id="4.3.3.7" evidence="4 12"/>
<protein>
    <recommendedName>
        <fullName evidence="4 12">4-hydroxy-tetrahydrodipicolinate synthase</fullName>
        <shortName evidence="12">HTPA synthase</shortName>
        <ecNumber evidence="4 12">4.3.3.7</ecNumber>
    </recommendedName>
</protein>
<feature type="active site" description="Schiff-base intermediate with substrate" evidence="12 14">
    <location>
        <position position="163"/>
    </location>
</feature>
<evidence type="ECO:0000256" key="3">
    <source>
        <dbReference type="ARBA" id="ARBA00007592"/>
    </source>
</evidence>
<evidence type="ECO:0000256" key="5">
    <source>
        <dbReference type="ARBA" id="ARBA00022490"/>
    </source>
</evidence>
<dbReference type="EMBL" id="CP118848">
    <property type="protein sequence ID" value="WHI61385.1"/>
    <property type="molecule type" value="Genomic_DNA"/>
</dbReference>
<evidence type="ECO:0000256" key="6">
    <source>
        <dbReference type="ARBA" id="ARBA00022605"/>
    </source>
</evidence>
<comment type="subcellular location">
    <subcellularLocation>
        <location evidence="12">Cytoplasm</location>
    </subcellularLocation>
</comment>
<dbReference type="GO" id="GO:0019877">
    <property type="term" value="P:diaminopimelate biosynthetic process"/>
    <property type="evidence" value="ECO:0007669"/>
    <property type="project" value="UniProtKB-UniRule"/>
</dbReference>
<evidence type="ECO:0000256" key="11">
    <source>
        <dbReference type="ARBA" id="ARBA00047836"/>
    </source>
</evidence>
<keyword evidence="7 12" id="KW-0220">Diaminopimelate biosynthesis</keyword>
<dbReference type="NCBIfam" id="TIGR00674">
    <property type="entry name" value="dapA"/>
    <property type="match status" value="1"/>
</dbReference>
<feature type="active site" description="Proton donor/acceptor" evidence="12 14">
    <location>
        <position position="135"/>
    </location>
</feature>
<feature type="binding site" evidence="12 15">
    <location>
        <position position="47"/>
    </location>
    <ligand>
        <name>pyruvate</name>
        <dbReference type="ChEBI" id="CHEBI:15361"/>
    </ligand>
</feature>
<sequence length="296" mass="32623">MSHIFTGVGVALTTPFTEEDVDYEAFENHIEFLIENGVQSIVINGTTAENPTLTNDEKNQLLEIGIKKVNGRVPVIAGTGTNNTQASIEASLKAKELGADAIMLITPYYNKTSQRGLIAHFTKIANTVELPVVLYNVPSRTNMTIDVETMIKLSENPYIVALKDATGDLEYAQTLKEKLPSDFALYSGNDDNMYDYYKLGGEGLISVVANAIPQETQKLFDLVQKDDTKTAENLRDQILSLLNDLGVDVNPIPIKLLTSELGFGQYEVRLPLVTLNEQEQQTLSNAFANFKDGVKQ</sequence>
<comment type="pathway">
    <text evidence="2 12">Amino-acid biosynthesis; L-lysine biosynthesis via DAP pathway; (S)-tetrahydrodipicolinate from L-aspartate: step 3/4.</text>
</comment>
<proteinExistence type="inferred from homology"/>
<dbReference type="PANTHER" id="PTHR12128:SF66">
    <property type="entry name" value="4-HYDROXY-2-OXOGLUTARATE ALDOLASE, MITOCHONDRIAL"/>
    <property type="match status" value="1"/>
</dbReference>
<comment type="caution">
    <text evidence="12">Was originally thought to be a dihydrodipicolinate synthase (DHDPS), catalyzing the condensation of (S)-aspartate-beta-semialdehyde [(S)-ASA] and pyruvate to dihydrodipicolinate (DHDP). However, it was shown in E.coli that the product of the enzymatic reaction is not dihydrodipicolinate but in fact (4S)-4-hydroxy-2,3,4,5-tetrahydro-(2S)-dipicolinic acid (HTPA), and that the consecutive dehydration reaction leading to DHDP is not spontaneous but catalyzed by DapB.</text>
</comment>
<evidence type="ECO:0000313" key="17">
    <source>
        <dbReference type="Proteomes" id="UP001223261"/>
    </source>
</evidence>
<keyword evidence="9 12" id="KW-0456">Lyase</keyword>
<evidence type="ECO:0000313" key="16">
    <source>
        <dbReference type="EMBL" id="WHI61385.1"/>
    </source>
</evidence>
<dbReference type="InterPro" id="IPR002220">
    <property type="entry name" value="DapA-like"/>
</dbReference>
<keyword evidence="8 12" id="KW-0457">Lysine biosynthesis</keyword>
<keyword evidence="6 12" id="KW-0028">Amino-acid biosynthesis</keyword>
<dbReference type="GO" id="GO:0008840">
    <property type="term" value="F:4-hydroxy-tetrahydrodipicolinate synthase activity"/>
    <property type="evidence" value="ECO:0007669"/>
    <property type="project" value="UniProtKB-UniRule"/>
</dbReference>
<evidence type="ECO:0000256" key="1">
    <source>
        <dbReference type="ARBA" id="ARBA00003294"/>
    </source>
</evidence>
<dbReference type="InterPro" id="IPR020625">
    <property type="entry name" value="Schiff_base-form_aldolases_AS"/>
</dbReference>
<gene>
    <name evidence="12 16" type="primary">dapA</name>
    <name evidence="16" type="ORF">PYH69_07090</name>
</gene>
<dbReference type="SMART" id="SM01130">
    <property type="entry name" value="DHDPS"/>
    <property type="match status" value="1"/>
</dbReference>
<evidence type="ECO:0000256" key="7">
    <source>
        <dbReference type="ARBA" id="ARBA00022915"/>
    </source>
</evidence>
<evidence type="ECO:0000256" key="2">
    <source>
        <dbReference type="ARBA" id="ARBA00005120"/>
    </source>
</evidence>
<dbReference type="PIRSF" id="PIRSF001365">
    <property type="entry name" value="DHDPS"/>
    <property type="match status" value="1"/>
</dbReference>
<comment type="function">
    <text evidence="1 12">Catalyzes the condensation of (S)-aspartate-beta-semialdehyde [(S)-ASA] and pyruvate to 4-hydroxy-tetrahydrodipicolinate (HTPA).</text>
</comment>
<dbReference type="InterPro" id="IPR005263">
    <property type="entry name" value="DapA"/>
</dbReference>
<dbReference type="PRINTS" id="PR00146">
    <property type="entry name" value="DHPICSNTHASE"/>
</dbReference>
<evidence type="ECO:0000256" key="10">
    <source>
        <dbReference type="ARBA" id="ARBA00023270"/>
    </source>
</evidence>
<evidence type="ECO:0000256" key="9">
    <source>
        <dbReference type="ARBA" id="ARBA00023239"/>
    </source>
</evidence>
<feature type="binding site" evidence="12 15">
    <location>
        <position position="205"/>
    </location>
    <ligand>
        <name>pyruvate</name>
        <dbReference type="ChEBI" id="CHEBI:15361"/>
    </ligand>
</feature>
<evidence type="ECO:0000256" key="12">
    <source>
        <dbReference type="HAMAP-Rule" id="MF_00418"/>
    </source>
</evidence>
<dbReference type="Pfam" id="PF00701">
    <property type="entry name" value="DHDPS"/>
    <property type="match status" value="1"/>
</dbReference>
<comment type="catalytic activity">
    <reaction evidence="11 12">
        <text>L-aspartate 4-semialdehyde + pyruvate = (2S,4S)-4-hydroxy-2,3,4,5-tetrahydrodipicolinate + H2O + H(+)</text>
        <dbReference type="Rhea" id="RHEA:34171"/>
        <dbReference type="ChEBI" id="CHEBI:15361"/>
        <dbReference type="ChEBI" id="CHEBI:15377"/>
        <dbReference type="ChEBI" id="CHEBI:15378"/>
        <dbReference type="ChEBI" id="CHEBI:67139"/>
        <dbReference type="ChEBI" id="CHEBI:537519"/>
        <dbReference type="EC" id="4.3.3.7"/>
    </reaction>
</comment>
<keyword evidence="5 12" id="KW-0963">Cytoplasm</keyword>
<dbReference type="CDD" id="cd00950">
    <property type="entry name" value="DHDPS"/>
    <property type="match status" value="1"/>
</dbReference>
<dbReference type="PANTHER" id="PTHR12128">
    <property type="entry name" value="DIHYDRODIPICOLINATE SYNTHASE"/>
    <property type="match status" value="1"/>
</dbReference>
<feature type="site" description="Part of a proton relay during catalysis" evidence="12">
    <location>
        <position position="109"/>
    </location>
</feature>
<dbReference type="InterPro" id="IPR013785">
    <property type="entry name" value="Aldolase_TIM"/>
</dbReference>
<evidence type="ECO:0000256" key="13">
    <source>
        <dbReference type="PIRNR" id="PIRNR001365"/>
    </source>
</evidence>
<accession>A0AAX3W7K1</accession>
<reference evidence="16" key="1">
    <citation type="journal article" date="2023" name="Antibiotics">
        <title>Prevalence and Molecular Characterization of Methicillin-Resistant Staphylococci (MRS) and Mammaliicocci (MRM) in Dromedary Camels from Algeria: First Detection of SCCmec-mecC Hybrid in Methicillin-Resistant Mammaliicoccus lentus.</title>
        <authorList>
            <person name="Belhout C."/>
            <person name="Boyen F."/>
            <person name="Vereecke N."/>
            <person name="Theuns S."/>
            <person name="Taibi N."/>
            <person name="Stegger M."/>
            <person name="de la Fe-Rodriguez P.Y."/>
            <person name="Bouayad L."/>
            <person name="Elgroud R."/>
            <person name="Butaye P."/>
        </authorList>
    </citation>
    <scope>NUCLEOTIDE SEQUENCE</scope>
    <source>
        <strain evidence="16">7048</strain>
    </source>
</reference>
<dbReference type="AlphaFoldDB" id="A0AAX3W7K1"/>
<dbReference type="GO" id="GO:0009089">
    <property type="term" value="P:lysine biosynthetic process via diaminopimelate"/>
    <property type="evidence" value="ECO:0007669"/>
    <property type="project" value="UniProtKB-UniRule"/>
</dbReference>
<feature type="site" description="Part of a proton relay during catalysis" evidence="12">
    <location>
        <position position="46"/>
    </location>
</feature>
<dbReference type="PROSITE" id="PS00666">
    <property type="entry name" value="DHDPS_2"/>
    <property type="match status" value="1"/>
</dbReference>
<comment type="subunit">
    <text evidence="12">Homotetramer; dimer of dimers.</text>
</comment>
<dbReference type="Proteomes" id="UP001223261">
    <property type="component" value="Chromosome"/>
</dbReference>
<evidence type="ECO:0000256" key="4">
    <source>
        <dbReference type="ARBA" id="ARBA00012086"/>
    </source>
</evidence>
<organism evidence="16 17">
    <name type="scientific">Mammaliicoccus lentus</name>
    <name type="common">Staphylococcus lentus</name>
    <dbReference type="NCBI Taxonomy" id="42858"/>
    <lineage>
        <taxon>Bacteria</taxon>
        <taxon>Bacillati</taxon>
        <taxon>Bacillota</taxon>
        <taxon>Bacilli</taxon>
        <taxon>Bacillales</taxon>
        <taxon>Staphylococcaceae</taxon>
        <taxon>Mammaliicoccus</taxon>
    </lineage>
</organism>
<name>A0AAX3W7K1_MAMLE</name>
<dbReference type="HAMAP" id="MF_00418">
    <property type="entry name" value="DapA"/>
    <property type="match status" value="1"/>
</dbReference>
<keyword evidence="10 12" id="KW-0704">Schiff base</keyword>